<evidence type="ECO:0000313" key="2">
    <source>
        <dbReference type="Proteomes" id="UP001501243"/>
    </source>
</evidence>
<evidence type="ECO:0000313" key="1">
    <source>
        <dbReference type="EMBL" id="GAA4502520.1"/>
    </source>
</evidence>
<dbReference type="EMBL" id="BAABGQ010000006">
    <property type="protein sequence ID" value="GAA4502520.1"/>
    <property type="molecule type" value="Genomic_DNA"/>
</dbReference>
<reference evidence="2" key="1">
    <citation type="journal article" date="2019" name="Int. J. Syst. Evol. Microbiol.">
        <title>The Global Catalogue of Microorganisms (GCM) 10K type strain sequencing project: providing services to taxonomists for standard genome sequencing and annotation.</title>
        <authorList>
            <consortium name="The Broad Institute Genomics Platform"/>
            <consortium name="The Broad Institute Genome Sequencing Center for Infectious Disease"/>
            <person name="Wu L."/>
            <person name="Ma J."/>
        </authorList>
    </citation>
    <scope>NUCLEOTIDE SEQUENCE [LARGE SCALE GENOMIC DNA]</scope>
    <source>
        <strain evidence="2">JCM 17841</strain>
    </source>
</reference>
<comment type="caution">
    <text evidence="1">The sequence shown here is derived from an EMBL/GenBank/DDBJ whole genome shotgun (WGS) entry which is preliminary data.</text>
</comment>
<accession>A0ABP8QHA0</accession>
<sequence length="87" mass="9745">MTTAQVLFEQYKVLPKRIQQQFKQLIVQADQPAARPAAEEDDGDTDTHVSISMEALRASIEQVKLLKTGKAKLSTLEELFAEIEADE</sequence>
<keyword evidence="2" id="KW-1185">Reference proteome</keyword>
<name>A0ABP8QHA0_9BACT</name>
<proteinExistence type="predicted"/>
<organism evidence="1 2">
    <name type="scientific">Hymenobacter ginsengisoli</name>
    <dbReference type="NCBI Taxonomy" id="1051626"/>
    <lineage>
        <taxon>Bacteria</taxon>
        <taxon>Pseudomonadati</taxon>
        <taxon>Bacteroidota</taxon>
        <taxon>Cytophagia</taxon>
        <taxon>Cytophagales</taxon>
        <taxon>Hymenobacteraceae</taxon>
        <taxon>Hymenobacter</taxon>
    </lineage>
</organism>
<protein>
    <submittedName>
        <fullName evidence="1">Uncharacterized protein</fullName>
    </submittedName>
</protein>
<dbReference type="RefSeq" id="WP_208130005.1">
    <property type="nucleotide sequence ID" value="NZ_BAABGQ010000006.1"/>
</dbReference>
<dbReference type="Proteomes" id="UP001501243">
    <property type="component" value="Unassembled WGS sequence"/>
</dbReference>
<gene>
    <name evidence="1" type="ORF">GCM10023172_25990</name>
</gene>